<feature type="region of interest" description="Disordered" evidence="1">
    <location>
        <begin position="57"/>
        <end position="131"/>
    </location>
</feature>
<reference evidence="3" key="1">
    <citation type="journal article" date="2019" name="Int. J. Syst. Evol. Microbiol.">
        <title>The Global Catalogue of Microorganisms (GCM) 10K type strain sequencing project: providing services to taxonomists for standard genome sequencing and annotation.</title>
        <authorList>
            <consortium name="The Broad Institute Genomics Platform"/>
            <consortium name="The Broad Institute Genome Sequencing Center for Infectious Disease"/>
            <person name="Wu L."/>
            <person name="Ma J."/>
        </authorList>
    </citation>
    <scope>NUCLEOTIDE SEQUENCE [LARGE SCALE GENOMIC DNA]</scope>
    <source>
        <strain evidence="3">JCM 17066</strain>
    </source>
</reference>
<protein>
    <recommendedName>
        <fullName evidence="4">Lipoprotein</fullName>
    </recommendedName>
</protein>
<evidence type="ECO:0000256" key="1">
    <source>
        <dbReference type="SAM" id="MobiDB-lite"/>
    </source>
</evidence>
<sequence length="131" mass="13319">MPTRPLQNQAAKPAGQSGRKSRAVPLMLAASAMLAGCGPKQARDEYLSQEDCRKDWDRPELCQPASGSGSGSHGGGRYYGPSYDAGARESAQRSVRSGGDSLGVHGVSNNSIGRSVSRGGFGGGAHVSGGG</sequence>
<feature type="compositionally biased region" description="Gly residues" evidence="1">
    <location>
        <begin position="68"/>
        <end position="78"/>
    </location>
</feature>
<feature type="compositionally biased region" description="Polar residues" evidence="1">
    <location>
        <begin position="1"/>
        <end position="10"/>
    </location>
</feature>
<gene>
    <name evidence="2" type="ORF">ACFPM8_14050</name>
</gene>
<evidence type="ECO:0000313" key="2">
    <source>
        <dbReference type="EMBL" id="MFC5475080.1"/>
    </source>
</evidence>
<organism evidence="2 3">
    <name type="scientific">Paraherbaspirillum soli</name>
    <dbReference type="NCBI Taxonomy" id="631222"/>
    <lineage>
        <taxon>Bacteria</taxon>
        <taxon>Pseudomonadati</taxon>
        <taxon>Pseudomonadota</taxon>
        <taxon>Betaproteobacteria</taxon>
        <taxon>Burkholderiales</taxon>
        <taxon>Oxalobacteraceae</taxon>
        <taxon>Paraherbaspirillum</taxon>
    </lineage>
</organism>
<dbReference type="EMBL" id="JBHSMT010000026">
    <property type="protein sequence ID" value="MFC5475080.1"/>
    <property type="molecule type" value="Genomic_DNA"/>
</dbReference>
<keyword evidence="3" id="KW-1185">Reference proteome</keyword>
<evidence type="ECO:0008006" key="4">
    <source>
        <dbReference type="Google" id="ProtNLM"/>
    </source>
</evidence>
<feature type="compositionally biased region" description="Gly residues" evidence="1">
    <location>
        <begin position="119"/>
        <end position="131"/>
    </location>
</feature>
<dbReference type="Proteomes" id="UP001596045">
    <property type="component" value="Unassembled WGS sequence"/>
</dbReference>
<accession>A0ABW0MA31</accession>
<evidence type="ECO:0000313" key="3">
    <source>
        <dbReference type="Proteomes" id="UP001596045"/>
    </source>
</evidence>
<name>A0ABW0MA31_9BURK</name>
<feature type="region of interest" description="Disordered" evidence="1">
    <location>
        <begin position="1"/>
        <end position="23"/>
    </location>
</feature>
<proteinExistence type="predicted"/>
<dbReference type="RefSeq" id="WP_378998187.1">
    <property type="nucleotide sequence ID" value="NZ_JBHSMT010000026.1"/>
</dbReference>
<comment type="caution">
    <text evidence="2">The sequence shown here is derived from an EMBL/GenBank/DDBJ whole genome shotgun (WGS) entry which is preliminary data.</text>
</comment>